<dbReference type="PANTHER" id="PTHR12110:SF41">
    <property type="entry name" value="INOSOSE DEHYDRATASE"/>
    <property type="match status" value="1"/>
</dbReference>
<dbReference type="Proteomes" id="UP000603904">
    <property type="component" value="Unassembled WGS sequence"/>
</dbReference>
<evidence type="ECO:0000313" key="4">
    <source>
        <dbReference type="Proteomes" id="UP000603904"/>
    </source>
</evidence>
<evidence type="ECO:0000259" key="2">
    <source>
        <dbReference type="Pfam" id="PF01261"/>
    </source>
</evidence>
<protein>
    <submittedName>
        <fullName evidence="3">Inosose dehydratase</fullName>
    </submittedName>
</protein>
<proteinExistence type="predicted"/>
<dbReference type="EMBL" id="BOOC01000003">
    <property type="protein sequence ID" value="GIH38498.1"/>
    <property type="molecule type" value="Genomic_DNA"/>
</dbReference>
<dbReference type="InterPro" id="IPR036237">
    <property type="entry name" value="Xyl_isomerase-like_sf"/>
</dbReference>
<dbReference type="InterPro" id="IPR013022">
    <property type="entry name" value="Xyl_isomerase-like_TIM-brl"/>
</dbReference>
<dbReference type="InterPro" id="IPR050312">
    <property type="entry name" value="IolE/XylAMocC-like"/>
</dbReference>
<feature type="domain" description="Xylose isomerase-like TIM barrel" evidence="2">
    <location>
        <begin position="143"/>
        <end position="286"/>
    </location>
</feature>
<dbReference type="PANTHER" id="PTHR12110">
    <property type="entry name" value="HYDROXYPYRUVATE ISOMERASE"/>
    <property type="match status" value="1"/>
</dbReference>
<dbReference type="RefSeq" id="WP_239103402.1">
    <property type="nucleotide sequence ID" value="NZ_BAAAGP010000005.1"/>
</dbReference>
<comment type="caution">
    <text evidence="3">The sequence shown here is derived from an EMBL/GenBank/DDBJ whole genome shotgun (WGS) entry which is preliminary data.</text>
</comment>
<accession>A0ABQ4FUL0</accession>
<evidence type="ECO:0000256" key="1">
    <source>
        <dbReference type="SAM" id="MobiDB-lite"/>
    </source>
</evidence>
<name>A0ABQ4FUL0_9ACTN</name>
<feature type="region of interest" description="Disordered" evidence="1">
    <location>
        <begin position="288"/>
        <end position="330"/>
    </location>
</feature>
<evidence type="ECO:0000313" key="3">
    <source>
        <dbReference type="EMBL" id="GIH38498.1"/>
    </source>
</evidence>
<dbReference type="Gene3D" id="3.20.20.150">
    <property type="entry name" value="Divalent-metal-dependent TIM barrel enzymes"/>
    <property type="match status" value="1"/>
</dbReference>
<dbReference type="Pfam" id="PF01261">
    <property type="entry name" value="AP_endonuc_2"/>
    <property type="match status" value="1"/>
</dbReference>
<organism evidence="3 4">
    <name type="scientific">Microbispora corallina</name>
    <dbReference type="NCBI Taxonomy" id="83302"/>
    <lineage>
        <taxon>Bacteria</taxon>
        <taxon>Bacillati</taxon>
        <taxon>Actinomycetota</taxon>
        <taxon>Actinomycetes</taxon>
        <taxon>Streptosporangiales</taxon>
        <taxon>Streptosporangiaceae</taxon>
        <taxon>Microbispora</taxon>
    </lineage>
</organism>
<sequence length="362" mass="38057">MSLDPAGANGRPVRAVRIASAPVSFGVYLAGRAAIGPDEMLAAMREAGYDGTDSGPLGYLGTGPGLARRLARHGLGLAGGWVDLRYGDPGGFAEDVVALEAALDVFAAVPVDDPRFAPRPTLACPDNPERYARPGMPADRRLRIPDEEWPAFAARVREAAARCRDRGLEPAFHHHLGTDVETPEEIERLLDLTDVSLCLDTGHLWLAGGDPVRALRDWAPRIRQVHVKDAARDTLARVRAAGGDLAELVRRGGFRPLGSGDLNVSAIAAELRRVGYEGWIVVEQDVVAPEPDPPGAGGAAGRPGTDAGAAGSTWSRPDAPAGSTWSRPDAPAGPYAAVLARAVENQRDNLAVLDAALRSAGL</sequence>
<feature type="compositionally biased region" description="Low complexity" evidence="1">
    <location>
        <begin position="302"/>
        <end position="311"/>
    </location>
</feature>
<dbReference type="SUPFAM" id="SSF51658">
    <property type="entry name" value="Xylose isomerase-like"/>
    <property type="match status" value="1"/>
</dbReference>
<gene>
    <name evidence="3" type="ORF">Mco01_14980</name>
</gene>
<reference evidence="3 4" key="1">
    <citation type="submission" date="2021-01" db="EMBL/GenBank/DDBJ databases">
        <title>Whole genome shotgun sequence of Microbispora corallina NBRC 16416.</title>
        <authorList>
            <person name="Komaki H."/>
            <person name="Tamura T."/>
        </authorList>
    </citation>
    <scope>NUCLEOTIDE SEQUENCE [LARGE SCALE GENOMIC DNA]</scope>
    <source>
        <strain evidence="3 4">NBRC 16416</strain>
    </source>
</reference>
<keyword evidence="4" id="KW-1185">Reference proteome</keyword>